<dbReference type="KEGG" id="sky:D0C37_01975"/>
<dbReference type="AlphaFoldDB" id="A0A385D688"/>
<dbReference type="EMBL" id="CP031742">
    <property type="protein sequence ID" value="AXQ53514.1"/>
    <property type="molecule type" value="Genomic_DNA"/>
</dbReference>
<proteinExistence type="predicted"/>
<evidence type="ECO:0000256" key="1">
    <source>
        <dbReference type="SAM" id="MobiDB-lite"/>
    </source>
</evidence>
<evidence type="ECO:0000313" key="3">
    <source>
        <dbReference type="Proteomes" id="UP000259636"/>
    </source>
</evidence>
<protein>
    <submittedName>
        <fullName evidence="2">Uncharacterized protein</fullName>
    </submittedName>
</protein>
<accession>A0A385D688</accession>
<sequence length="146" mass="14694">MRRPRTTGQSTSPFLLLLVALLLAQLCVQGHTGLQGGSEQLTSRGQVLGVPVAAPTGDRASGEYEVSIAAAGESATDSTEVSDSKGGACPERQAPEQSSSPHLAAPAAAGLPSVSVAPATFAARCPTHNEGSSAKAPPAHICVLRI</sequence>
<evidence type="ECO:0000313" key="2">
    <source>
        <dbReference type="EMBL" id="AXQ53514.1"/>
    </source>
</evidence>
<organism evidence="2 3">
    <name type="scientific">Streptomyces koyangensis</name>
    <dbReference type="NCBI Taxonomy" id="188770"/>
    <lineage>
        <taxon>Bacteria</taxon>
        <taxon>Bacillati</taxon>
        <taxon>Actinomycetota</taxon>
        <taxon>Actinomycetes</taxon>
        <taxon>Kitasatosporales</taxon>
        <taxon>Streptomycetaceae</taxon>
        <taxon>Streptomyces</taxon>
        <taxon>Streptomyces aurantiacus group</taxon>
    </lineage>
</organism>
<reference evidence="2 3" key="1">
    <citation type="submission" date="2018-08" db="EMBL/GenBank/DDBJ databases">
        <authorList>
            <person name="Ferrada E.E."/>
            <person name="Latorre B.A."/>
        </authorList>
    </citation>
    <scope>NUCLEOTIDE SEQUENCE [LARGE SCALE GENOMIC DNA]</scope>
    <source>
        <strain evidence="2 3">VK-A60T</strain>
    </source>
</reference>
<gene>
    <name evidence="2" type="ORF">D0C37_01975</name>
</gene>
<feature type="region of interest" description="Disordered" evidence="1">
    <location>
        <begin position="70"/>
        <end position="109"/>
    </location>
</feature>
<name>A0A385D688_9ACTN</name>
<feature type="compositionally biased region" description="Low complexity" evidence="1">
    <location>
        <begin position="98"/>
        <end position="109"/>
    </location>
</feature>
<dbReference type="Proteomes" id="UP000259636">
    <property type="component" value="Chromosome"/>
</dbReference>